<dbReference type="GO" id="GO:0043041">
    <property type="term" value="P:amino acid activation for nonribosomal peptide biosynthetic process"/>
    <property type="evidence" value="ECO:0007669"/>
    <property type="project" value="TreeGrafter"/>
</dbReference>
<dbReference type="CDD" id="cd12117">
    <property type="entry name" value="A_NRPS_Srf_like"/>
    <property type="match status" value="1"/>
</dbReference>
<dbReference type="InterPro" id="IPR025110">
    <property type="entry name" value="AMP-bd_C"/>
</dbReference>
<dbReference type="GO" id="GO:0044550">
    <property type="term" value="P:secondary metabolite biosynthetic process"/>
    <property type="evidence" value="ECO:0007669"/>
    <property type="project" value="TreeGrafter"/>
</dbReference>
<reference evidence="6 7" key="1">
    <citation type="journal article" date="2020" name="Int. J. Syst. Evol. Microbiol.">
        <title>Reclassification of Streptomyces castelarensis and Streptomyces sporoclivatus as later heterotypic synonyms of Streptomyces antimycoticus.</title>
        <authorList>
            <person name="Komaki H."/>
            <person name="Tamura T."/>
        </authorList>
    </citation>
    <scope>NUCLEOTIDE SEQUENCE [LARGE SCALE GENOMIC DNA]</scope>
    <source>
        <strain evidence="6 7">NBRC 100767</strain>
    </source>
</reference>
<dbReference type="EMBL" id="AP019620">
    <property type="protein sequence ID" value="BBJ37314.1"/>
    <property type="molecule type" value="Genomic_DNA"/>
</dbReference>
<dbReference type="PANTHER" id="PTHR45527:SF1">
    <property type="entry name" value="FATTY ACID SYNTHASE"/>
    <property type="match status" value="1"/>
</dbReference>
<dbReference type="Gene3D" id="3.30.559.30">
    <property type="entry name" value="Nonribosomal peptide synthetase, condensation domain"/>
    <property type="match status" value="1"/>
</dbReference>
<evidence type="ECO:0000259" key="5">
    <source>
        <dbReference type="PROSITE" id="PS50075"/>
    </source>
</evidence>
<dbReference type="InterPro" id="IPR001242">
    <property type="entry name" value="Condensation_dom"/>
</dbReference>
<feature type="region of interest" description="Disordered" evidence="4">
    <location>
        <begin position="190"/>
        <end position="222"/>
    </location>
</feature>
<dbReference type="Pfam" id="PF00668">
    <property type="entry name" value="Condensation"/>
    <property type="match status" value="1"/>
</dbReference>
<sequence>MNNSPASGTSAGLSVPATRAQSGLWSWCRAADAAPSVRGVLEFSGDLDTGRLEEALRHLVRGHEALRTQFPEGSGCHPQVTDAEQAGSVPLDLHDLRDLSPDALPERLRDVLDGSDDETFDVERGPLLRAAALRVDDTRWRLLLVAHALAADAWSMDLLTAELTHLYTAADAGEQLEPALSRPEPVRWRAEGAKADPGPEEPSPARPTGIDLPLDKPRPARPSYRTATQHLELSAALADALARRARAQGTTLSTVLMAGFAALVHRWSGDEDIVVGTTLATRETTEEARTVGAFDGETAVWADFDGDPTWQELTARLHEAARFTRGEDGPGGARPLAQIKFVHRPAARAPAVTGPFTRMAAAYESGAAPYDLVCHADELLDGGLAFTLRHAVDLFHTDTVRRLASRLGTLLMSLARRPEQQISRVPLMSAQERRRAVTHWNDTAVRLPPEPTITALFAEHVRARPDDVAVAFRDEQVTYRELNQRAASVAGWLIGAGVRPGGLVGVHARRSIDTVAGLLGTVMTGAAYVPLDPDYPADRLAFVLRDCQVDALLTRRELTPPPGADVPTGYLEDHRRPWPDGAGAPTRTPPGTLCAPESAAYVIYTSGSTGKPKGTVIPHRAVVRLVKGANYARLAPGEVVLHQSSLSFDASVVELWGPLLNGATMAIAPHDDSPVDGAVAAVHRHGVTVALLISPQFHFAVERQARDLEPVRQLLVGGDVVSAEHVRRALADLPKTQVSNVYGPTETTLFATHFPVRSPDQCRHTVPIGHPISNTECYVLDRWMEPIPPGTVGEIYIGGLGVAHGYLGRPGLTAQRFVPDPFSGRPGARLYRTGDLGKQLPDGAVEFFGRADEQVKIRGYRVELGEIETLLNTCPGVGQACVLAVAEAHTKRLVAFVVPGTAAADGPDHRAYLGERLPGYMVPDEFITLDAMPLTANGKVDRRALATRTAPYDQEGIAVTTPRTPTEAALLGIWRETLQTTAKLSVDDKFFDVGGNSLRMFQLYMEMSKLYPDVLELAELFDLNSVESQAAEIDARLAARQAAAENS</sequence>
<dbReference type="GO" id="GO:0005737">
    <property type="term" value="C:cytoplasm"/>
    <property type="evidence" value="ECO:0007669"/>
    <property type="project" value="TreeGrafter"/>
</dbReference>
<dbReference type="InterPro" id="IPR000873">
    <property type="entry name" value="AMP-dep_synth/lig_dom"/>
</dbReference>
<evidence type="ECO:0000313" key="6">
    <source>
        <dbReference type="EMBL" id="BBJ37314.1"/>
    </source>
</evidence>
<dbReference type="Gene3D" id="1.10.1200.10">
    <property type="entry name" value="ACP-like"/>
    <property type="match status" value="1"/>
</dbReference>
<dbReference type="PANTHER" id="PTHR45527">
    <property type="entry name" value="NONRIBOSOMAL PEPTIDE SYNTHETASE"/>
    <property type="match status" value="1"/>
</dbReference>
<organism evidence="6 7">
    <name type="scientific">Streptomyces antimycoticus</name>
    <dbReference type="NCBI Taxonomy" id="68175"/>
    <lineage>
        <taxon>Bacteria</taxon>
        <taxon>Bacillati</taxon>
        <taxon>Actinomycetota</taxon>
        <taxon>Actinomycetes</taxon>
        <taxon>Kitasatosporales</taxon>
        <taxon>Streptomycetaceae</taxon>
        <taxon>Streptomyces</taxon>
        <taxon>Streptomyces violaceusniger group</taxon>
    </lineage>
</organism>
<dbReference type="GO" id="GO:0031177">
    <property type="term" value="F:phosphopantetheine binding"/>
    <property type="evidence" value="ECO:0007669"/>
    <property type="project" value="TreeGrafter"/>
</dbReference>
<dbReference type="InterPro" id="IPR020845">
    <property type="entry name" value="AMP-binding_CS"/>
</dbReference>
<dbReference type="InterPro" id="IPR023213">
    <property type="entry name" value="CAT-like_dom_sf"/>
</dbReference>
<dbReference type="Pfam" id="PF13193">
    <property type="entry name" value="AMP-binding_C"/>
    <property type="match status" value="1"/>
</dbReference>
<accession>A0A499U9M6</accession>
<dbReference type="AlphaFoldDB" id="A0A499U9M6"/>
<dbReference type="SUPFAM" id="SSF56801">
    <property type="entry name" value="Acetyl-CoA synthetase-like"/>
    <property type="match status" value="1"/>
</dbReference>
<dbReference type="Proteomes" id="UP000463951">
    <property type="component" value="Chromosome"/>
</dbReference>
<dbReference type="InterPro" id="IPR036736">
    <property type="entry name" value="ACP-like_sf"/>
</dbReference>
<dbReference type="InterPro" id="IPR009081">
    <property type="entry name" value="PP-bd_ACP"/>
</dbReference>
<feature type="domain" description="Carrier" evidence="5">
    <location>
        <begin position="961"/>
        <end position="1037"/>
    </location>
</feature>
<evidence type="ECO:0000256" key="2">
    <source>
        <dbReference type="ARBA" id="ARBA00022450"/>
    </source>
</evidence>
<dbReference type="SUPFAM" id="SSF47336">
    <property type="entry name" value="ACP-like"/>
    <property type="match status" value="1"/>
</dbReference>
<dbReference type="FunFam" id="3.40.50.980:FF:000001">
    <property type="entry name" value="Non-ribosomal peptide synthetase"/>
    <property type="match status" value="1"/>
</dbReference>
<name>A0A499U9M6_9ACTN</name>
<dbReference type="Pfam" id="PF00550">
    <property type="entry name" value="PP-binding"/>
    <property type="match status" value="1"/>
</dbReference>
<dbReference type="Gene3D" id="3.30.300.30">
    <property type="match status" value="1"/>
</dbReference>
<evidence type="ECO:0000313" key="7">
    <source>
        <dbReference type="Proteomes" id="UP000463951"/>
    </source>
</evidence>
<protein>
    <recommendedName>
        <fullName evidence="5">Carrier domain-containing protein</fullName>
    </recommendedName>
</protein>
<dbReference type="Gene3D" id="3.30.559.10">
    <property type="entry name" value="Chloramphenicol acetyltransferase-like domain"/>
    <property type="match status" value="1"/>
</dbReference>
<evidence type="ECO:0000256" key="3">
    <source>
        <dbReference type="ARBA" id="ARBA00022553"/>
    </source>
</evidence>
<dbReference type="InterPro" id="IPR010071">
    <property type="entry name" value="AA_adenyl_dom"/>
</dbReference>
<dbReference type="FunFam" id="2.30.38.10:FF:000001">
    <property type="entry name" value="Non-ribosomal peptide synthetase PvdI"/>
    <property type="match status" value="1"/>
</dbReference>
<keyword evidence="3" id="KW-0597">Phosphoprotein</keyword>
<dbReference type="Pfam" id="PF00501">
    <property type="entry name" value="AMP-binding"/>
    <property type="match status" value="1"/>
</dbReference>
<comment type="cofactor">
    <cofactor evidence="1">
        <name>pantetheine 4'-phosphate</name>
        <dbReference type="ChEBI" id="CHEBI:47942"/>
    </cofactor>
</comment>
<dbReference type="InterPro" id="IPR045851">
    <property type="entry name" value="AMP-bd_C_sf"/>
</dbReference>
<dbReference type="PROSITE" id="PS00455">
    <property type="entry name" value="AMP_BINDING"/>
    <property type="match status" value="1"/>
</dbReference>
<dbReference type="Gene3D" id="3.40.50.980">
    <property type="match status" value="2"/>
</dbReference>
<dbReference type="PROSITE" id="PS50075">
    <property type="entry name" value="CARRIER"/>
    <property type="match status" value="1"/>
</dbReference>
<proteinExistence type="predicted"/>
<dbReference type="GO" id="GO:0003824">
    <property type="term" value="F:catalytic activity"/>
    <property type="evidence" value="ECO:0007669"/>
    <property type="project" value="InterPro"/>
</dbReference>
<keyword evidence="2" id="KW-0596">Phosphopantetheine</keyword>
<dbReference type="Gene3D" id="2.30.38.10">
    <property type="entry name" value="Luciferase, Domain 3"/>
    <property type="match status" value="1"/>
</dbReference>
<evidence type="ECO:0000256" key="1">
    <source>
        <dbReference type="ARBA" id="ARBA00001957"/>
    </source>
</evidence>
<dbReference type="GO" id="GO:0008610">
    <property type="term" value="P:lipid biosynthetic process"/>
    <property type="evidence" value="ECO:0007669"/>
    <property type="project" value="UniProtKB-ARBA"/>
</dbReference>
<dbReference type="SUPFAM" id="SSF52777">
    <property type="entry name" value="CoA-dependent acyltransferases"/>
    <property type="match status" value="2"/>
</dbReference>
<gene>
    <name evidence="6" type="ORF">SSPO_000320</name>
</gene>
<dbReference type="FunFam" id="3.40.50.12780:FF:000012">
    <property type="entry name" value="Non-ribosomal peptide synthetase"/>
    <property type="match status" value="1"/>
</dbReference>
<dbReference type="NCBIfam" id="TIGR01733">
    <property type="entry name" value="AA-adenyl-dom"/>
    <property type="match status" value="1"/>
</dbReference>
<evidence type="ECO:0000256" key="4">
    <source>
        <dbReference type="SAM" id="MobiDB-lite"/>
    </source>
</evidence>